<dbReference type="RefSeq" id="WP_305747910.1">
    <property type="nucleotide sequence ID" value="NZ_JAUZEE010000001.1"/>
</dbReference>
<dbReference type="InterPro" id="IPR036291">
    <property type="entry name" value="NAD(P)-bd_dom_sf"/>
</dbReference>
<dbReference type="Pfam" id="PF09130">
    <property type="entry name" value="DUF1932"/>
    <property type="match status" value="1"/>
</dbReference>
<evidence type="ECO:0000313" key="3">
    <source>
        <dbReference type="EMBL" id="MDP4299351.1"/>
    </source>
</evidence>
<dbReference type="Proteomes" id="UP001235760">
    <property type="component" value="Unassembled WGS sequence"/>
</dbReference>
<dbReference type="EMBL" id="JAUZEE010000001">
    <property type="protein sequence ID" value="MDP4299351.1"/>
    <property type="molecule type" value="Genomic_DNA"/>
</dbReference>
<dbReference type="Gene3D" id="1.10.1040.10">
    <property type="entry name" value="N-(1-d-carboxylethyl)-l-norvaline Dehydrogenase, domain 2"/>
    <property type="match status" value="1"/>
</dbReference>
<dbReference type="SUPFAM" id="SSF48179">
    <property type="entry name" value="6-phosphogluconate dehydrogenase C-terminal domain-like"/>
    <property type="match status" value="1"/>
</dbReference>
<evidence type="ECO:0000259" key="1">
    <source>
        <dbReference type="Pfam" id="PF03446"/>
    </source>
</evidence>
<evidence type="ECO:0000259" key="2">
    <source>
        <dbReference type="Pfam" id="PF09130"/>
    </source>
</evidence>
<dbReference type="Gene3D" id="3.40.50.720">
    <property type="entry name" value="NAD(P)-binding Rossmann-like Domain"/>
    <property type="match status" value="1"/>
</dbReference>
<accession>A0ABT9FYY9</accession>
<dbReference type="InterPro" id="IPR006115">
    <property type="entry name" value="6PGDH_NADP-bd"/>
</dbReference>
<dbReference type="InterPro" id="IPR008927">
    <property type="entry name" value="6-PGluconate_DH-like_C_sf"/>
</dbReference>
<dbReference type="Pfam" id="PF03446">
    <property type="entry name" value="NAD_binding_2"/>
    <property type="match status" value="1"/>
</dbReference>
<proteinExistence type="predicted"/>
<dbReference type="SUPFAM" id="SSF51735">
    <property type="entry name" value="NAD(P)-binding Rossmann-fold domains"/>
    <property type="match status" value="1"/>
</dbReference>
<feature type="domain" description="Phosphogluconate dehydrogenase NAD-binding putative C-terminal" evidence="2">
    <location>
        <begin position="194"/>
        <end position="263"/>
    </location>
</feature>
<dbReference type="InterPro" id="IPR013328">
    <property type="entry name" value="6PGD_dom2"/>
</dbReference>
<keyword evidence="4" id="KW-1185">Reference proteome</keyword>
<reference evidence="3 4" key="1">
    <citation type="submission" date="2023-08" db="EMBL/GenBank/DDBJ databases">
        <authorList>
            <person name="Roldan D.M."/>
            <person name="Menes R.J."/>
        </authorList>
    </citation>
    <scope>NUCLEOTIDE SEQUENCE [LARGE SCALE GENOMIC DNA]</scope>
    <source>
        <strain evidence="3 4">CCM 2812</strain>
    </source>
</reference>
<comment type="caution">
    <text evidence="3">The sequence shown here is derived from an EMBL/GenBank/DDBJ whole genome shotgun (WGS) entry which is preliminary data.</text>
</comment>
<organism evidence="3 4">
    <name type="scientific">Leptothrix discophora</name>
    <dbReference type="NCBI Taxonomy" id="89"/>
    <lineage>
        <taxon>Bacteria</taxon>
        <taxon>Pseudomonadati</taxon>
        <taxon>Pseudomonadota</taxon>
        <taxon>Betaproteobacteria</taxon>
        <taxon>Burkholderiales</taxon>
        <taxon>Sphaerotilaceae</taxon>
        <taxon>Leptothrix</taxon>
    </lineage>
</organism>
<feature type="domain" description="6-phosphogluconate dehydrogenase NADP-binding" evidence="1">
    <location>
        <begin position="2"/>
        <end position="145"/>
    </location>
</feature>
<evidence type="ECO:0000313" key="4">
    <source>
        <dbReference type="Proteomes" id="UP001235760"/>
    </source>
</evidence>
<dbReference type="InterPro" id="IPR015814">
    <property type="entry name" value="Pgluconate_DH_NAD-bd_C"/>
</dbReference>
<name>A0ABT9FYY9_LEPDI</name>
<gene>
    <name evidence="3" type="ORF">Q8X39_01775</name>
</gene>
<protein>
    <submittedName>
        <fullName evidence="3">NAD(P)-binding domain-containing protein</fullName>
    </submittedName>
</protein>
<sequence>MKIALVGLGEVGRIYADALRAAGLDLRTCQARASLKAAADAAAAASDADADADADDTLGPWLADRDWILTCVTGSHTLEITRRCLALARPGATLCDLSTASPDTKRESARLAAAASLRYVDVAIMGAVSLAGARTPLLAAGDGAAELARWMSQAGARVQVIEGGRPGDAVALKLLRSAFTKGLEALSVELLVAAERQGLRAQLFEQLRDIDQTPLQDFLEMLVRTHVVHAGRRAHEVHEAAAELARHGPASVVLPGVERRFQQTAAARAESPPPQAAPDMAQALAWLLSRR</sequence>